<evidence type="ECO:0000256" key="4">
    <source>
        <dbReference type="ARBA" id="ARBA00022741"/>
    </source>
</evidence>
<proteinExistence type="inferred from homology"/>
<keyword evidence="10" id="KW-1185">Reference proteome</keyword>
<organism evidence="10 11">
    <name type="scientific">Drosophila arizonae</name>
    <name type="common">Fruit fly</name>
    <dbReference type="NCBI Taxonomy" id="7263"/>
    <lineage>
        <taxon>Eukaryota</taxon>
        <taxon>Metazoa</taxon>
        <taxon>Ecdysozoa</taxon>
        <taxon>Arthropoda</taxon>
        <taxon>Hexapoda</taxon>
        <taxon>Insecta</taxon>
        <taxon>Pterygota</taxon>
        <taxon>Neoptera</taxon>
        <taxon>Endopterygota</taxon>
        <taxon>Diptera</taxon>
        <taxon>Brachycera</taxon>
        <taxon>Muscomorpha</taxon>
        <taxon>Ephydroidea</taxon>
        <taxon>Drosophilidae</taxon>
        <taxon>Drosophila</taxon>
    </lineage>
</organism>
<dbReference type="InterPro" id="IPR011009">
    <property type="entry name" value="Kinase-like_dom_sf"/>
</dbReference>
<evidence type="ECO:0000256" key="5">
    <source>
        <dbReference type="ARBA" id="ARBA00022777"/>
    </source>
</evidence>
<keyword evidence="4 7" id="KW-0547">Nucleotide-binding</keyword>
<dbReference type="SMART" id="SM00220">
    <property type="entry name" value="S_TKc"/>
    <property type="match status" value="1"/>
</dbReference>
<reference evidence="11" key="3">
    <citation type="submission" date="2025-08" db="UniProtKB">
        <authorList>
            <consortium name="RefSeq"/>
        </authorList>
    </citation>
    <scope>IDENTIFICATION</scope>
    <source>
        <tissue evidence="11">Whole organism</tissue>
    </source>
</reference>
<dbReference type="InterPro" id="IPR001245">
    <property type="entry name" value="Ser-Thr/Tyr_kinase_cat_dom"/>
</dbReference>
<feature type="domain" description="Protein kinase" evidence="9">
    <location>
        <begin position="128"/>
        <end position="387"/>
    </location>
</feature>
<dbReference type="Pfam" id="PF00069">
    <property type="entry name" value="Pkinase"/>
    <property type="match status" value="1"/>
</dbReference>
<dbReference type="Gene3D" id="3.30.200.20">
    <property type="entry name" value="Phosphorylase Kinase, domain 1"/>
    <property type="match status" value="1"/>
</dbReference>
<dbReference type="PANTHER" id="PTHR46716">
    <property type="entry name" value="MITOGEN-ACTIVATED PROTEIN KINASE KINASE KINASE 7"/>
    <property type="match status" value="1"/>
</dbReference>
<name>A0ABM1NQM0_DROAR</name>
<dbReference type="GeneID" id="108609971"/>
<accession>A0ABM1NQM0</accession>
<evidence type="ECO:0000313" key="11">
    <source>
        <dbReference type="RefSeq" id="XP_017857256.1"/>
    </source>
</evidence>
<dbReference type="InterPro" id="IPR017441">
    <property type="entry name" value="Protein_kinase_ATP_BS"/>
</dbReference>
<comment type="similarity">
    <text evidence="1">Belongs to the protein kinase superfamily. STE Ser/Thr protein kinase family. MAP kinase kinase kinase subfamily.</text>
</comment>
<dbReference type="RefSeq" id="XP_017857256.1">
    <property type="nucleotide sequence ID" value="XM_018001767.1"/>
</dbReference>
<evidence type="ECO:0000259" key="9">
    <source>
        <dbReference type="PROSITE" id="PS50011"/>
    </source>
</evidence>
<dbReference type="Gene3D" id="1.10.510.10">
    <property type="entry name" value="Transferase(Phosphotransferase) domain 1"/>
    <property type="match status" value="2"/>
</dbReference>
<feature type="binding site" evidence="7">
    <location>
        <position position="155"/>
    </location>
    <ligand>
        <name>ATP</name>
        <dbReference type="ChEBI" id="CHEBI:30616"/>
    </ligand>
</feature>
<evidence type="ECO:0000256" key="3">
    <source>
        <dbReference type="ARBA" id="ARBA00022679"/>
    </source>
</evidence>
<keyword evidence="6 7" id="KW-0067">ATP-binding</keyword>
<evidence type="ECO:0000256" key="1">
    <source>
        <dbReference type="ARBA" id="ARBA00006529"/>
    </source>
</evidence>
<dbReference type="PROSITE" id="PS00107">
    <property type="entry name" value="PROTEIN_KINASE_ATP"/>
    <property type="match status" value="1"/>
</dbReference>
<dbReference type="SUPFAM" id="SSF56112">
    <property type="entry name" value="Protein kinase-like (PK-like)"/>
    <property type="match status" value="2"/>
</dbReference>
<reference evidence="10" key="2">
    <citation type="journal article" date="2016" name="G3 (Bethesda)">
        <title>Genome Evolution in Three Species of Cactophilic Drosophila.</title>
        <authorList>
            <person name="Sanchez-Flores A."/>
            <person name="Penazola F."/>
            <person name="Carpinteyro-Ponce J."/>
            <person name="Nazario-Yepiz N."/>
            <person name="Abreu-Goodger C."/>
            <person name="Machado C.A."/>
            <person name="Markow T.A."/>
        </authorList>
    </citation>
    <scope>NUCLEOTIDE SEQUENCE [LARGE SCALE GENOMIC DNA]</scope>
</reference>
<evidence type="ECO:0000256" key="7">
    <source>
        <dbReference type="PROSITE-ProRule" id="PRU10141"/>
    </source>
</evidence>
<dbReference type="PROSITE" id="PS50011">
    <property type="entry name" value="PROTEIN_KINASE_DOM"/>
    <property type="match status" value="2"/>
</dbReference>
<evidence type="ECO:0000256" key="6">
    <source>
        <dbReference type="ARBA" id="ARBA00022840"/>
    </source>
</evidence>
<sequence length="391" mass="45474">MLKSTSEVAYIAPEVLRTKTFTYQSDAYSLGIILWEVLARKRPYYTFMDVLPQSLLKMIQVTGMRPALSDIRKLELESIEEFIELCWHQDELKRPDPCIWFVHLDRHCTDTNRNKIIGSYEQINYEDIEFIEAIGSGSFGIVYKAKWLQNDVAVKIYKNRKDINFRHEAKQLSRTNHESIIKLYGICDHNGSVYLVISYAECGSLYNYLHGDEHNEYTMARALDWMSQFTQGINHIHSMKPRPLIHRDLKSQNLLLTTNYQKLKIGDFGTVTDLRSLMTCERGTAAYIAPEVLFGNKYTEKCDIYSFGTVLWEVMARRKPFHHMENPNACAMINQASKGERPPLDDLIPRCVELRTLIENCWHQDPEKRPSVKQIKLNNIPCANISIRALR</sequence>
<evidence type="ECO:0000256" key="2">
    <source>
        <dbReference type="ARBA" id="ARBA00022527"/>
    </source>
</evidence>
<evidence type="ECO:0000313" key="10">
    <source>
        <dbReference type="Proteomes" id="UP000694904"/>
    </source>
</evidence>
<reference evidence="10" key="1">
    <citation type="journal article" date="1997" name="Nucleic Acids Res.">
        <title>tRNAscan-SE: a program for improved detection of transfer RNA genes in genomic sequence.</title>
        <authorList>
            <person name="Lowe T.M."/>
            <person name="Eddy S.R."/>
        </authorList>
    </citation>
    <scope>NUCLEOTIDE SEQUENCE [LARGE SCALE GENOMIC DNA]</scope>
</reference>
<dbReference type="InterPro" id="IPR008271">
    <property type="entry name" value="Ser/Thr_kinase_AS"/>
</dbReference>
<evidence type="ECO:0000256" key="8">
    <source>
        <dbReference type="RuleBase" id="RU000304"/>
    </source>
</evidence>
<dbReference type="Pfam" id="PF07714">
    <property type="entry name" value="PK_Tyr_Ser-Thr"/>
    <property type="match status" value="1"/>
</dbReference>
<protein>
    <submittedName>
        <fullName evidence="11">Mitogen-activated protein kinase kinase kinase 7-like</fullName>
    </submittedName>
</protein>
<keyword evidence="3" id="KW-0808">Transferase</keyword>
<gene>
    <name evidence="11" type="primary">LOC108609971</name>
</gene>
<keyword evidence="5" id="KW-0418">Kinase</keyword>
<dbReference type="InterPro" id="IPR000719">
    <property type="entry name" value="Prot_kinase_dom"/>
</dbReference>
<dbReference type="Proteomes" id="UP000694904">
    <property type="component" value="Chromosome 3"/>
</dbReference>
<dbReference type="PROSITE" id="PS00108">
    <property type="entry name" value="PROTEIN_KINASE_ST"/>
    <property type="match status" value="1"/>
</dbReference>
<keyword evidence="2 8" id="KW-0723">Serine/threonine-protein kinase</keyword>
<feature type="domain" description="Protein kinase" evidence="9">
    <location>
        <begin position="1"/>
        <end position="106"/>
    </location>
</feature>
<dbReference type="PANTHER" id="PTHR46716:SF1">
    <property type="entry name" value="MITOGEN-ACTIVATED PROTEIN KINASE KINASE KINASE 7"/>
    <property type="match status" value="1"/>
</dbReference>